<evidence type="ECO:0000313" key="2">
    <source>
        <dbReference type="Proteomes" id="UP000507954"/>
    </source>
</evidence>
<dbReference type="Proteomes" id="UP000507954">
    <property type="component" value="Unassembled WGS sequence"/>
</dbReference>
<reference evidence="1 2" key="1">
    <citation type="submission" date="2019-06" db="EMBL/GenBank/DDBJ databases">
        <authorList>
            <person name="Le Quere A."/>
            <person name="Colella S."/>
        </authorList>
    </citation>
    <scope>NUCLEOTIDE SEQUENCE [LARGE SCALE GENOMIC DNA]</scope>
    <source>
        <strain evidence="1">EmedicaeMD41</strain>
    </source>
</reference>
<organism evidence="1 2">
    <name type="scientific">Sinorhizobium medicae</name>
    <dbReference type="NCBI Taxonomy" id="110321"/>
    <lineage>
        <taxon>Bacteria</taxon>
        <taxon>Pseudomonadati</taxon>
        <taxon>Pseudomonadota</taxon>
        <taxon>Alphaproteobacteria</taxon>
        <taxon>Hyphomicrobiales</taxon>
        <taxon>Rhizobiaceae</taxon>
        <taxon>Sinorhizobium/Ensifer group</taxon>
        <taxon>Sinorhizobium</taxon>
    </lineage>
</organism>
<name>A0A508WRA4_9HYPH</name>
<evidence type="ECO:0000313" key="1">
    <source>
        <dbReference type="EMBL" id="VTZ60048.1"/>
    </source>
</evidence>
<dbReference type="EMBL" id="CABFNB010000037">
    <property type="protein sequence ID" value="VTZ60048.1"/>
    <property type="molecule type" value="Genomic_DNA"/>
</dbReference>
<protein>
    <submittedName>
        <fullName evidence="1">Uncharacterized protein</fullName>
    </submittedName>
</protein>
<gene>
    <name evidence="1" type="ORF">EMEDMD4_1310042</name>
</gene>
<dbReference type="AlphaFoldDB" id="A0A508WRA4"/>
<proteinExistence type="predicted"/>
<sequence>MNAIQFIGLVCLAKRFIPQMGETVILDHLLSRRGVARVYERLAGKALPAVEVASKAFGRRSSCAYCLCNKLTPLWYIPNNILAALQPA</sequence>
<accession>A0A508WRA4</accession>